<evidence type="ECO:0000313" key="2">
    <source>
        <dbReference type="Proteomes" id="UP001157502"/>
    </source>
</evidence>
<protein>
    <submittedName>
        <fullName evidence="1">Uncharacterized protein</fullName>
    </submittedName>
</protein>
<comment type="caution">
    <text evidence="1">The sequence shown here is derived from an EMBL/GenBank/DDBJ whole genome shotgun (WGS) entry which is preliminary data.</text>
</comment>
<accession>A0ACC2HHL7</accession>
<name>A0ACC2HHL7_DALPE</name>
<dbReference type="Proteomes" id="UP001157502">
    <property type="component" value="Chromosome 2"/>
</dbReference>
<evidence type="ECO:0000313" key="1">
    <source>
        <dbReference type="EMBL" id="KAJ8015322.1"/>
    </source>
</evidence>
<organism evidence="1 2">
    <name type="scientific">Dallia pectoralis</name>
    <name type="common">Alaska blackfish</name>
    <dbReference type="NCBI Taxonomy" id="75939"/>
    <lineage>
        <taxon>Eukaryota</taxon>
        <taxon>Metazoa</taxon>
        <taxon>Chordata</taxon>
        <taxon>Craniata</taxon>
        <taxon>Vertebrata</taxon>
        <taxon>Euteleostomi</taxon>
        <taxon>Actinopterygii</taxon>
        <taxon>Neopterygii</taxon>
        <taxon>Teleostei</taxon>
        <taxon>Protacanthopterygii</taxon>
        <taxon>Esociformes</taxon>
        <taxon>Umbridae</taxon>
        <taxon>Dallia</taxon>
    </lineage>
</organism>
<sequence>MYVSYLLEKDTGMYSNPVRTQTHNMNTQNLMQYADFTGYHQLAGTSDPHAQATGVWNPGFPSPREEWNPYIQHTGCPGSSPAAEQIGFNSSGLTYIQPQGQGTLPSLNSSAGEHSPDSQRPSYDWIRRSLSSTGGKTRTKDKYRVVYTDQQRLELEKEFQYSRYITISRKTELALGLSLSERQVKIWFQNRRAKERKLTKKKLPDFTTTPTMTTPSMTFKEEY</sequence>
<proteinExistence type="predicted"/>
<dbReference type="EMBL" id="CM055729">
    <property type="protein sequence ID" value="KAJ8015322.1"/>
    <property type="molecule type" value="Genomic_DNA"/>
</dbReference>
<gene>
    <name evidence="1" type="ORF">DPEC_G00024920</name>
</gene>
<keyword evidence="2" id="KW-1185">Reference proteome</keyword>
<reference evidence="1" key="1">
    <citation type="submission" date="2021-05" db="EMBL/GenBank/DDBJ databases">
        <authorList>
            <person name="Pan Q."/>
            <person name="Jouanno E."/>
            <person name="Zahm M."/>
            <person name="Klopp C."/>
            <person name="Cabau C."/>
            <person name="Louis A."/>
            <person name="Berthelot C."/>
            <person name="Parey E."/>
            <person name="Roest Crollius H."/>
            <person name="Montfort J."/>
            <person name="Robinson-Rechavi M."/>
            <person name="Bouchez O."/>
            <person name="Lampietro C."/>
            <person name="Lopez Roques C."/>
            <person name="Donnadieu C."/>
            <person name="Postlethwait J."/>
            <person name="Bobe J."/>
            <person name="Dillon D."/>
            <person name="Chandos A."/>
            <person name="von Hippel F."/>
            <person name="Guiguen Y."/>
        </authorList>
    </citation>
    <scope>NUCLEOTIDE SEQUENCE</scope>
    <source>
        <strain evidence="1">YG-Jan2019</strain>
    </source>
</reference>